<dbReference type="AlphaFoldDB" id="A0A813E5E4"/>
<sequence>MDTAANIVLQGKRNNNLNCGAGHVDLAPHRFDYPVADSGRKGKLINHCNSISLVGMQAELSVPGGLAHLAPHYFLVGLVSGSRKIQQGRDFVQGLILVRHFLGNHPGRRRCT</sequence>
<reference evidence="1" key="1">
    <citation type="submission" date="2021-02" db="EMBL/GenBank/DDBJ databases">
        <authorList>
            <person name="Dougan E. K."/>
            <person name="Rhodes N."/>
            <person name="Thang M."/>
            <person name="Chan C."/>
        </authorList>
    </citation>
    <scope>NUCLEOTIDE SEQUENCE</scope>
</reference>
<protein>
    <submittedName>
        <fullName evidence="1">Uncharacterized protein</fullName>
    </submittedName>
</protein>
<name>A0A813E5E4_POLGL</name>
<dbReference type="EMBL" id="CAJNNV010007745">
    <property type="protein sequence ID" value="CAE8595301.1"/>
    <property type="molecule type" value="Genomic_DNA"/>
</dbReference>
<gene>
    <name evidence="1" type="ORF">PGLA1383_LOCUS13814</name>
</gene>
<dbReference type="Proteomes" id="UP000654075">
    <property type="component" value="Unassembled WGS sequence"/>
</dbReference>
<evidence type="ECO:0000313" key="2">
    <source>
        <dbReference type="Proteomes" id="UP000654075"/>
    </source>
</evidence>
<organism evidence="1 2">
    <name type="scientific">Polarella glacialis</name>
    <name type="common">Dinoflagellate</name>
    <dbReference type="NCBI Taxonomy" id="89957"/>
    <lineage>
        <taxon>Eukaryota</taxon>
        <taxon>Sar</taxon>
        <taxon>Alveolata</taxon>
        <taxon>Dinophyceae</taxon>
        <taxon>Suessiales</taxon>
        <taxon>Suessiaceae</taxon>
        <taxon>Polarella</taxon>
    </lineage>
</organism>
<comment type="caution">
    <text evidence="1">The sequence shown here is derived from an EMBL/GenBank/DDBJ whole genome shotgun (WGS) entry which is preliminary data.</text>
</comment>
<accession>A0A813E5E4</accession>
<keyword evidence="2" id="KW-1185">Reference proteome</keyword>
<proteinExistence type="predicted"/>
<evidence type="ECO:0000313" key="1">
    <source>
        <dbReference type="EMBL" id="CAE8595301.1"/>
    </source>
</evidence>